<evidence type="ECO:0008006" key="3">
    <source>
        <dbReference type="Google" id="ProtNLM"/>
    </source>
</evidence>
<dbReference type="PANTHER" id="PTHR34144">
    <property type="entry name" value="CHROMOSOME 8, WHOLE GENOME SHOTGUN SEQUENCE"/>
    <property type="match status" value="1"/>
</dbReference>
<dbReference type="PANTHER" id="PTHR34144:SF7">
    <property type="entry name" value="EXPORT PROTEIN (CAP59), PUTATIVE (AFU_ORTHOLOGUE AFUA_7G05020)-RELATED"/>
    <property type="match status" value="1"/>
</dbReference>
<evidence type="ECO:0000313" key="2">
    <source>
        <dbReference type="Proteomes" id="UP001628179"/>
    </source>
</evidence>
<gene>
    <name evidence="1" type="ORF">MFIFM68171_09738</name>
</gene>
<keyword evidence="2" id="KW-1185">Reference proteome</keyword>
<dbReference type="EMBL" id="BAAFSV010000005">
    <property type="protein sequence ID" value="GAB1319528.1"/>
    <property type="molecule type" value="Genomic_DNA"/>
</dbReference>
<dbReference type="GeneID" id="98180480"/>
<reference evidence="1 2" key="1">
    <citation type="submission" date="2024-09" db="EMBL/GenBank/DDBJ databases">
        <title>Itraconazole resistance in Madurella fahalii resulting from another homologue of gene encoding cytochrome P450 14-alpha sterol demethylase (CYP51).</title>
        <authorList>
            <person name="Yoshioka I."/>
            <person name="Fahal A.H."/>
            <person name="Kaneko S."/>
            <person name="Yaguchi T."/>
        </authorList>
    </citation>
    <scope>NUCLEOTIDE SEQUENCE [LARGE SCALE GENOMIC DNA]</scope>
    <source>
        <strain evidence="1 2">IFM 68171</strain>
    </source>
</reference>
<proteinExistence type="predicted"/>
<dbReference type="InterPro" id="IPR021047">
    <property type="entry name" value="Mannosyltransferase_CMT1"/>
</dbReference>
<protein>
    <recommendedName>
        <fullName evidence="3">Polysaccharide export protein</fullName>
    </recommendedName>
</protein>
<dbReference type="Pfam" id="PF11735">
    <property type="entry name" value="CAP59_mtransfer"/>
    <property type="match status" value="1"/>
</dbReference>
<dbReference type="Proteomes" id="UP001628179">
    <property type="component" value="Unassembled WGS sequence"/>
</dbReference>
<sequence length="413" mass="46680">MKPRTAPRRPRIFRTLISRSTLQRLALALLVWTVIEAHIIYYRVARAERESKSRGILHSPARVYIASLHWNNEKILRSDWNRGLVELVTTLSPENVFVSVYESGSWDNSKGALRELDRELEKTGVAKKIILDGTTHADLVAGPPGEEGWIDAPNGNKMLRRIPYLSKLRNLSLQPLLELAANGTTFDHVLFLGDVVFTVPDIITLLNTNNGRYAAACSLDFSKPPLFYDTFALRDSGGHEHASQTWPYFRSSKSRKAMTRGEPVPVSSCWNGIVSMPTSAFTGIQGLKFRGVPDSLAVSHVEGSECCLIHADNPASRTRGVFLNPAVRVGYNRKAYDTVHPEGGSSWLSLSQIWLGMWKNRLARWFTTPWFKELRVHGRVEKWEHEEEGREEKGKFCLINEMQVVVHNGWAHL</sequence>
<evidence type="ECO:0000313" key="1">
    <source>
        <dbReference type="EMBL" id="GAB1319528.1"/>
    </source>
</evidence>
<name>A0ABQ0GP63_9PEZI</name>
<dbReference type="RefSeq" id="XP_070921258.1">
    <property type="nucleotide sequence ID" value="XM_071065157.1"/>
</dbReference>
<comment type="caution">
    <text evidence="1">The sequence shown here is derived from an EMBL/GenBank/DDBJ whole genome shotgun (WGS) entry which is preliminary data.</text>
</comment>
<organism evidence="1 2">
    <name type="scientific">Madurella fahalii</name>
    <dbReference type="NCBI Taxonomy" id="1157608"/>
    <lineage>
        <taxon>Eukaryota</taxon>
        <taxon>Fungi</taxon>
        <taxon>Dikarya</taxon>
        <taxon>Ascomycota</taxon>
        <taxon>Pezizomycotina</taxon>
        <taxon>Sordariomycetes</taxon>
        <taxon>Sordariomycetidae</taxon>
        <taxon>Sordariales</taxon>
        <taxon>Sordariales incertae sedis</taxon>
        <taxon>Madurella</taxon>
    </lineage>
</organism>
<accession>A0ABQ0GP63</accession>